<evidence type="ECO:0000313" key="3">
    <source>
        <dbReference type="Proteomes" id="UP001446871"/>
    </source>
</evidence>
<comment type="caution">
    <text evidence="2">The sequence shown here is derived from an EMBL/GenBank/DDBJ whole genome shotgun (WGS) entry which is preliminary data.</text>
</comment>
<evidence type="ECO:0000256" key="1">
    <source>
        <dbReference type="SAM" id="MobiDB-lite"/>
    </source>
</evidence>
<gene>
    <name evidence="2" type="ORF">PG996_011408</name>
</gene>
<sequence>MQAEEQEGQGRGLQKSDTRRLRLVSGPVFSPASLQSCHDGQADENGHQHQQCGGESEPPSVHLHAGPVKQYRALGPAGGSTVPLGPHLGCD</sequence>
<protein>
    <submittedName>
        <fullName evidence="2">Uncharacterized protein</fullName>
    </submittedName>
</protein>
<dbReference type="Proteomes" id="UP001446871">
    <property type="component" value="Unassembled WGS sequence"/>
</dbReference>
<name>A0ABR1UH83_9PEZI</name>
<accession>A0ABR1UH83</accession>
<proteinExistence type="predicted"/>
<keyword evidence="3" id="KW-1185">Reference proteome</keyword>
<organism evidence="2 3">
    <name type="scientific">Apiospora saccharicola</name>
    <dbReference type="NCBI Taxonomy" id="335842"/>
    <lineage>
        <taxon>Eukaryota</taxon>
        <taxon>Fungi</taxon>
        <taxon>Dikarya</taxon>
        <taxon>Ascomycota</taxon>
        <taxon>Pezizomycotina</taxon>
        <taxon>Sordariomycetes</taxon>
        <taxon>Xylariomycetidae</taxon>
        <taxon>Amphisphaeriales</taxon>
        <taxon>Apiosporaceae</taxon>
        <taxon>Apiospora</taxon>
    </lineage>
</organism>
<evidence type="ECO:0000313" key="2">
    <source>
        <dbReference type="EMBL" id="KAK8057471.1"/>
    </source>
</evidence>
<reference evidence="2 3" key="1">
    <citation type="submission" date="2023-01" db="EMBL/GenBank/DDBJ databases">
        <title>Analysis of 21 Apiospora genomes using comparative genomics revels a genus with tremendous synthesis potential of carbohydrate active enzymes and secondary metabolites.</title>
        <authorList>
            <person name="Sorensen T."/>
        </authorList>
    </citation>
    <scope>NUCLEOTIDE SEQUENCE [LARGE SCALE GENOMIC DNA]</scope>
    <source>
        <strain evidence="2 3">CBS 83171</strain>
    </source>
</reference>
<feature type="region of interest" description="Disordered" evidence="1">
    <location>
        <begin position="1"/>
        <end position="91"/>
    </location>
</feature>
<dbReference type="EMBL" id="JAQQWM010000007">
    <property type="protein sequence ID" value="KAK8057471.1"/>
    <property type="molecule type" value="Genomic_DNA"/>
</dbReference>